<evidence type="ECO:0000313" key="4">
    <source>
        <dbReference type="EMBL" id="KAL3625193.1"/>
    </source>
</evidence>
<reference evidence="5" key="1">
    <citation type="journal article" date="2024" name="IScience">
        <title>Strigolactones Initiate the Formation of Haustorium-like Structures in Castilleja.</title>
        <authorList>
            <person name="Buerger M."/>
            <person name="Peterson D."/>
            <person name="Chory J."/>
        </authorList>
    </citation>
    <scope>NUCLEOTIDE SEQUENCE [LARGE SCALE GENOMIC DNA]</scope>
</reference>
<feature type="domain" description="DUF2828" evidence="2">
    <location>
        <begin position="197"/>
        <end position="428"/>
    </location>
</feature>
<feature type="region of interest" description="Disordered" evidence="1">
    <location>
        <begin position="38"/>
        <end position="58"/>
    </location>
</feature>
<dbReference type="EMBL" id="JAVIJP010000052">
    <property type="protein sequence ID" value="KAL3625193.1"/>
    <property type="molecule type" value="Genomic_DNA"/>
</dbReference>
<feature type="compositionally biased region" description="Polar residues" evidence="1">
    <location>
        <begin position="47"/>
        <end position="56"/>
    </location>
</feature>
<dbReference type="InterPro" id="IPR056690">
    <property type="entry name" value="DUF7788"/>
</dbReference>
<evidence type="ECO:0000259" key="3">
    <source>
        <dbReference type="Pfam" id="PF25043"/>
    </source>
</evidence>
<evidence type="ECO:0000259" key="2">
    <source>
        <dbReference type="Pfam" id="PF11443"/>
    </source>
</evidence>
<dbReference type="InterPro" id="IPR058580">
    <property type="entry name" value="DUF2828"/>
</dbReference>
<dbReference type="Proteomes" id="UP001632038">
    <property type="component" value="Unassembled WGS sequence"/>
</dbReference>
<name>A0ABD3C5X8_9LAMI</name>
<protein>
    <submittedName>
        <fullName evidence="4">Uncharacterized protein</fullName>
    </submittedName>
</protein>
<gene>
    <name evidence="4" type="ORF">CASFOL_030647</name>
</gene>
<dbReference type="InterPro" id="IPR036465">
    <property type="entry name" value="vWFA_dom_sf"/>
</dbReference>
<sequence length="630" mass="71726">MAMAYRSYILNLYTALKYSSFCHAKHLSSLTMADSSTSSSLLGPPEIQQQTDNNLVNPPMDPTRRSSPNFVSTGNPCLDFFFHVVPNTQAGTLTSRLQIAWKHDPLKALKLVCNLRGVRGTGKSDKEGGINAALWLHENHPKTLACNVDSFAGFGYFKDLLEILFRIVEGPYVRNLWMEDKIDPWGNLISDESNENGSNEIDNVKRVVDRYDNDPDFKFLHDRVADYFVQCLRSDMKVLDSGGDSSKISQAAKWWPSLHSSYHRFTLLCETIAKKVFPRDEYPEYEGVEETHYAYHVSDRLRKQVLVPLRKALDLPEVYMEANNWGSIPYHRVASDEMLLYMDKFLEHDGERFMEYIKNVKIGKAEIAASTFLLHKIIAYLDNVKDWCSGIEKSVDDGGQVEMLECKLRVGNLQLKRMVRDMEEKGELNNCLAICHYSKGMYMDIMDVSAALGVLVSELSSKPWKGRVITFNENAVLQKVRGRSLVEKTKFDQILKRHGKPNLQKVFNALLQMAVDGKLEPDQMIKRLFVFSDTEFDKASKDPWETNYEAIVRKFKEKGYGECVPEIVFWKLGKSEATPVQANQPGVALVSGFSSNLMTLFLELSEIKDPEAVMEAAISGQEYQKLQVFD</sequence>
<dbReference type="PANTHER" id="PTHR31373:SF17">
    <property type="entry name" value="OS06G0652100 PROTEIN"/>
    <property type="match status" value="1"/>
</dbReference>
<evidence type="ECO:0000256" key="1">
    <source>
        <dbReference type="SAM" id="MobiDB-lite"/>
    </source>
</evidence>
<comment type="caution">
    <text evidence="4">The sequence shown here is derived from an EMBL/GenBank/DDBJ whole genome shotgun (WGS) entry which is preliminary data.</text>
</comment>
<dbReference type="PIRSF" id="PIRSF015417">
    <property type="entry name" value="T31B5_30_vWA"/>
    <property type="match status" value="1"/>
</dbReference>
<accession>A0ABD3C5X8</accession>
<dbReference type="AlphaFoldDB" id="A0ABD3C5X8"/>
<evidence type="ECO:0000313" key="5">
    <source>
        <dbReference type="Proteomes" id="UP001632038"/>
    </source>
</evidence>
<keyword evidence="5" id="KW-1185">Reference proteome</keyword>
<feature type="domain" description="DUF7788" evidence="3">
    <location>
        <begin position="430"/>
        <end position="619"/>
    </location>
</feature>
<dbReference type="PANTHER" id="PTHR31373">
    <property type="entry name" value="OS06G0652100 PROTEIN"/>
    <property type="match status" value="1"/>
</dbReference>
<dbReference type="Pfam" id="PF11443">
    <property type="entry name" value="DUF2828"/>
    <property type="match status" value="2"/>
</dbReference>
<feature type="domain" description="DUF2828" evidence="2">
    <location>
        <begin position="63"/>
        <end position="172"/>
    </location>
</feature>
<dbReference type="InterPro" id="IPR011205">
    <property type="entry name" value="UCP015417_vWA"/>
</dbReference>
<dbReference type="Pfam" id="PF25043">
    <property type="entry name" value="DUF7788"/>
    <property type="match status" value="1"/>
</dbReference>
<organism evidence="4 5">
    <name type="scientific">Castilleja foliolosa</name>
    <dbReference type="NCBI Taxonomy" id="1961234"/>
    <lineage>
        <taxon>Eukaryota</taxon>
        <taxon>Viridiplantae</taxon>
        <taxon>Streptophyta</taxon>
        <taxon>Embryophyta</taxon>
        <taxon>Tracheophyta</taxon>
        <taxon>Spermatophyta</taxon>
        <taxon>Magnoliopsida</taxon>
        <taxon>eudicotyledons</taxon>
        <taxon>Gunneridae</taxon>
        <taxon>Pentapetalae</taxon>
        <taxon>asterids</taxon>
        <taxon>lamiids</taxon>
        <taxon>Lamiales</taxon>
        <taxon>Orobanchaceae</taxon>
        <taxon>Pedicularideae</taxon>
        <taxon>Castillejinae</taxon>
        <taxon>Castilleja</taxon>
    </lineage>
</organism>
<dbReference type="Gene3D" id="3.40.50.410">
    <property type="entry name" value="von Willebrand factor, type A domain"/>
    <property type="match status" value="1"/>
</dbReference>
<proteinExistence type="predicted"/>